<gene>
    <name evidence="2" type="ORF">FPL14_01015</name>
</gene>
<keyword evidence="3" id="KW-1185">Reference proteome</keyword>
<feature type="region of interest" description="Disordered" evidence="1">
    <location>
        <begin position="104"/>
        <end position="123"/>
    </location>
</feature>
<name>A0A7G5BSK6_9BACL</name>
<evidence type="ECO:0000313" key="3">
    <source>
        <dbReference type="Proteomes" id="UP000515679"/>
    </source>
</evidence>
<evidence type="ECO:0000313" key="2">
    <source>
        <dbReference type="EMBL" id="QMV39940.1"/>
    </source>
</evidence>
<accession>A0A7G5BSK6</accession>
<feature type="compositionally biased region" description="Basic and acidic residues" evidence="1">
    <location>
        <begin position="1"/>
        <end position="39"/>
    </location>
</feature>
<dbReference type="RefSeq" id="WP_182301271.1">
    <property type="nucleotide sequence ID" value="NZ_CP041969.1"/>
</dbReference>
<dbReference type="EMBL" id="CP041969">
    <property type="protein sequence ID" value="QMV39940.1"/>
    <property type="molecule type" value="Genomic_DNA"/>
</dbReference>
<dbReference type="KEGG" id="cchl:FPL14_01015"/>
<organism evidence="2 3">
    <name type="scientific">Cohnella cholangitidis</name>
    <dbReference type="NCBI Taxonomy" id="2598458"/>
    <lineage>
        <taxon>Bacteria</taxon>
        <taxon>Bacillati</taxon>
        <taxon>Bacillota</taxon>
        <taxon>Bacilli</taxon>
        <taxon>Bacillales</taxon>
        <taxon>Paenibacillaceae</taxon>
        <taxon>Cohnella</taxon>
    </lineage>
</organism>
<feature type="region of interest" description="Disordered" evidence="1">
    <location>
        <begin position="1"/>
        <end position="42"/>
    </location>
</feature>
<evidence type="ECO:0000256" key="1">
    <source>
        <dbReference type="SAM" id="MobiDB-lite"/>
    </source>
</evidence>
<proteinExistence type="predicted"/>
<dbReference type="Proteomes" id="UP000515679">
    <property type="component" value="Chromosome"/>
</dbReference>
<protein>
    <submittedName>
        <fullName evidence="2">Uncharacterized protein</fullName>
    </submittedName>
</protein>
<sequence length="123" mass="13767">MEHRGRRGGRADLEGRGERGHRGESRGEGQGGRHGERHGPIGAQTFRRGRILLFLEQLRVKRATLVRQLQEPEFQAIQQVLCGELKALDQVIEEYILLFDLQENGAESGEGDSAPAGRRGERN</sequence>
<dbReference type="AlphaFoldDB" id="A0A7G5BSK6"/>
<reference evidence="2 3" key="1">
    <citation type="submission" date="2019-07" db="EMBL/GenBank/DDBJ databases">
        <authorList>
            <person name="Kim J.K."/>
            <person name="Cheong H.-M."/>
            <person name="Choi Y."/>
            <person name="Hwang K.J."/>
            <person name="Lee S."/>
            <person name="Choi C."/>
        </authorList>
    </citation>
    <scope>NUCLEOTIDE SEQUENCE [LARGE SCALE GENOMIC DNA]</scope>
    <source>
        <strain evidence="2 3">KS 22</strain>
    </source>
</reference>